<keyword evidence="2" id="KW-1185">Reference proteome</keyword>
<sequence length="98" mass="11612">MKKTLWILTLVLILIFSFPAKQKHIGIIESDYTNTNTILFKQHFKRDDDTRLSISRINKENRVKSDPNYRTRRKKGKIIFSNSVLLQSESKPDFKTKK</sequence>
<gene>
    <name evidence="1" type="ORF">KBJ98_07510</name>
</gene>
<name>A0ABS5D3D5_9FLAO</name>
<accession>A0ABS5D3D5</accession>
<protein>
    <recommendedName>
        <fullName evidence="3">GLPGLI family protein</fullName>
    </recommendedName>
</protein>
<dbReference type="EMBL" id="JAGPXB010000005">
    <property type="protein sequence ID" value="MBQ0908546.1"/>
    <property type="molecule type" value="Genomic_DNA"/>
</dbReference>
<organism evidence="1 2">
    <name type="scientific">Flavobacterium erciyesense</name>
    <dbReference type="NCBI Taxonomy" id="2825842"/>
    <lineage>
        <taxon>Bacteria</taxon>
        <taxon>Pseudomonadati</taxon>
        <taxon>Bacteroidota</taxon>
        <taxon>Flavobacteriia</taxon>
        <taxon>Flavobacteriales</taxon>
        <taxon>Flavobacteriaceae</taxon>
        <taxon>Flavobacterium</taxon>
    </lineage>
</organism>
<evidence type="ECO:0000313" key="2">
    <source>
        <dbReference type="Proteomes" id="UP000679008"/>
    </source>
</evidence>
<evidence type="ECO:0008006" key="3">
    <source>
        <dbReference type="Google" id="ProtNLM"/>
    </source>
</evidence>
<reference evidence="1 2" key="1">
    <citation type="submission" date="2021-04" db="EMBL/GenBank/DDBJ databases">
        <title>Description of novel Flavobacterium sp. F-328.</title>
        <authorList>
            <person name="Saticioglu I.B."/>
        </authorList>
    </citation>
    <scope>NUCLEOTIDE SEQUENCE [LARGE SCALE GENOMIC DNA]</scope>
    <source>
        <strain evidence="1 2">F-328</strain>
    </source>
</reference>
<comment type="caution">
    <text evidence="1">The sequence shown here is derived from an EMBL/GenBank/DDBJ whole genome shotgun (WGS) entry which is preliminary data.</text>
</comment>
<dbReference type="RefSeq" id="WP_210789157.1">
    <property type="nucleotide sequence ID" value="NZ_JAGPXB010000005.1"/>
</dbReference>
<dbReference type="Proteomes" id="UP000679008">
    <property type="component" value="Unassembled WGS sequence"/>
</dbReference>
<proteinExistence type="predicted"/>
<evidence type="ECO:0000313" key="1">
    <source>
        <dbReference type="EMBL" id="MBQ0908546.1"/>
    </source>
</evidence>